<keyword evidence="3" id="KW-0479">Metal-binding</keyword>
<name>A0A1H3Q807_9BACI</name>
<dbReference type="InterPro" id="IPR036866">
    <property type="entry name" value="RibonucZ/Hydroxyglut_hydro"/>
</dbReference>
<evidence type="ECO:0000256" key="4">
    <source>
        <dbReference type="ARBA" id="ARBA00022801"/>
    </source>
</evidence>
<comment type="cofactor">
    <cofactor evidence="1">
        <name>Zn(2+)</name>
        <dbReference type="ChEBI" id="CHEBI:29105"/>
    </cofactor>
</comment>
<keyword evidence="4" id="KW-0378">Hydrolase</keyword>
<evidence type="ECO:0000259" key="6">
    <source>
        <dbReference type="SMART" id="SM00849"/>
    </source>
</evidence>
<gene>
    <name evidence="7" type="ORF">SAMN05421736_10654</name>
</gene>
<reference evidence="8" key="1">
    <citation type="submission" date="2016-10" db="EMBL/GenBank/DDBJ databases">
        <authorList>
            <person name="Varghese N."/>
            <person name="Submissions S."/>
        </authorList>
    </citation>
    <scope>NUCLEOTIDE SEQUENCE [LARGE SCALE GENOMIC DNA]</scope>
    <source>
        <strain evidence="8">SP</strain>
    </source>
</reference>
<dbReference type="PANTHER" id="PTHR42978">
    <property type="entry name" value="QUORUM-QUENCHING LACTONASE YTNP-RELATED-RELATED"/>
    <property type="match status" value="1"/>
</dbReference>
<protein>
    <submittedName>
        <fullName evidence="7">Metallo-beta-lactamase superfamily protein</fullName>
    </submittedName>
</protein>
<dbReference type="PANTHER" id="PTHR42978:SF2">
    <property type="entry name" value="102 KBASES UNSTABLE REGION: FROM 1 TO 119443"/>
    <property type="match status" value="1"/>
</dbReference>
<keyword evidence="5" id="KW-0862">Zinc</keyword>
<evidence type="ECO:0000313" key="8">
    <source>
        <dbReference type="Proteomes" id="UP000198935"/>
    </source>
</evidence>
<dbReference type="STRING" id="1503961.SAMN05421736_10654"/>
<sequence>MNGKLPSVPADTPQCQLKVMNAGFCRAKKSHILKGADKEEVWLPALFYLIEHPKYGKLLFDTGYSTRFFDVTTKFPFSIMQKLTPVRISTEENAGNQLKRLGIAPEEISIVLLSHLHVDHVGGVDGFPESTFYVNKQEWDYCRQSEWKLFRNGYIKKLFEQVAASALTLLDFEKNGLPYGPFPKTIDLFNDGSIILVPLPGHAVGQYGLMLNITKEERYFLVADSVYVKENYRKERAGSRLSRIAHHDPRRYRQQFSILRQVEEANPGLHLIPSHDPEAYIEFVKTKGISGGSGEARIDRREKN</sequence>
<dbReference type="OrthoDB" id="333278at2"/>
<dbReference type="SMART" id="SM00849">
    <property type="entry name" value="Lactamase_B"/>
    <property type="match status" value="1"/>
</dbReference>
<dbReference type="GO" id="GO:0046872">
    <property type="term" value="F:metal ion binding"/>
    <property type="evidence" value="ECO:0007669"/>
    <property type="project" value="UniProtKB-KW"/>
</dbReference>
<evidence type="ECO:0000313" key="7">
    <source>
        <dbReference type="EMBL" id="SDZ09506.1"/>
    </source>
</evidence>
<organism evidence="7 8">
    <name type="scientific">Evansella caseinilytica</name>
    <dbReference type="NCBI Taxonomy" id="1503961"/>
    <lineage>
        <taxon>Bacteria</taxon>
        <taxon>Bacillati</taxon>
        <taxon>Bacillota</taxon>
        <taxon>Bacilli</taxon>
        <taxon>Bacillales</taxon>
        <taxon>Bacillaceae</taxon>
        <taxon>Evansella</taxon>
    </lineage>
</organism>
<dbReference type="Gene3D" id="3.60.15.10">
    <property type="entry name" value="Ribonuclease Z/Hydroxyacylglutathione hydrolase-like"/>
    <property type="match status" value="1"/>
</dbReference>
<evidence type="ECO:0000256" key="1">
    <source>
        <dbReference type="ARBA" id="ARBA00001947"/>
    </source>
</evidence>
<keyword evidence="8" id="KW-1185">Reference proteome</keyword>
<accession>A0A1H3Q807</accession>
<dbReference type="CDD" id="cd07730">
    <property type="entry name" value="metallo-hydrolase-like_MBL-fold"/>
    <property type="match status" value="1"/>
</dbReference>
<dbReference type="GO" id="GO:0016787">
    <property type="term" value="F:hydrolase activity"/>
    <property type="evidence" value="ECO:0007669"/>
    <property type="project" value="UniProtKB-KW"/>
</dbReference>
<dbReference type="AlphaFoldDB" id="A0A1H3Q807"/>
<comment type="similarity">
    <text evidence="2">Belongs to the metallo-beta-lactamase superfamily.</text>
</comment>
<evidence type="ECO:0000256" key="2">
    <source>
        <dbReference type="ARBA" id="ARBA00007749"/>
    </source>
</evidence>
<dbReference type="EMBL" id="FNPI01000006">
    <property type="protein sequence ID" value="SDZ09506.1"/>
    <property type="molecule type" value="Genomic_DNA"/>
</dbReference>
<evidence type="ECO:0000256" key="3">
    <source>
        <dbReference type="ARBA" id="ARBA00022723"/>
    </source>
</evidence>
<dbReference type="Pfam" id="PF00753">
    <property type="entry name" value="Lactamase_B"/>
    <property type="match status" value="1"/>
</dbReference>
<dbReference type="InterPro" id="IPR051013">
    <property type="entry name" value="MBL_superfamily_lactonases"/>
</dbReference>
<evidence type="ECO:0000256" key="5">
    <source>
        <dbReference type="ARBA" id="ARBA00022833"/>
    </source>
</evidence>
<feature type="domain" description="Metallo-beta-lactamase" evidence="6">
    <location>
        <begin position="44"/>
        <end position="275"/>
    </location>
</feature>
<dbReference type="SUPFAM" id="SSF56281">
    <property type="entry name" value="Metallo-hydrolase/oxidoreductase"/>
    <property type="match status" value="1"/>
</dbReference>
<proteinExistence type="inferred from homology"/>
<dbReference type="Proteomes" id="UP000198935">
    <property type="component" value="Unassembled WGS sequence"/>
</dbReference>
<dbReference type="InterPro" id="IPR001279">
    <property type="entry name" value="Metallo-B-lactamas"/>
</dbReference>